<gene>
    <name evidence="8" type="ORF">E4634_15400</name>
</gene>
<keyword evidence="2 7" id="KW-1003">Cell membrane</keyword>
<evidence type="ECO:0000256" key="2">
    <source>
        <dbReference type="ARBA" id="ARBA00022475"/>
    </source>
</evidence>
<reference evidence="8 9" key="1">
    <citation type="submission" date="2019-04" db="EMBL/GenBank/DDBJ databases">
        <title>Taxonomy of novel Haliea sp. from mangrove soil of West Coast of India.</title>
        <authorList>
            <person name="Verma A."/>
            <person name="Kumar P."/>
            <person name="Krishnamurthi S."/>
        </authorList>
    </citation>
    <scope>NUCLEOTIDE SEQUENCE [LARGE SCALE GENOMIC DNA]</scope>
    <source>
        <strain evidence="8 9">SAOS-164</strain>
    </source>
</reference>
<dbReference type="OrthoDB" id="9808671at2"/>
<feature type="transmembrane region" description="Helical" evidence="7">
    <location>
        <begin position="238"/>
        <end position="260"/>
    </location>
</feature>
<evidence type="ECO:0000256" key="1">
    <source>
        <dbReference type="ARBA" id="ARBA00004651"/>
    </source>
</evidence>
<keyword evidence="5 7" id="KW-1133">Transmembrane helix</keyword>
<feature type="transmembrane region" description="Helical" evidence="7">
    <location>
        <begin position="209"/>
        <end position="226"/>
    </location>
</feature>
<dbReference type="AlphaFoldDB" id="A0A4Z0LXU4"/>
<comment type="subcellular location">
    <subcellularLocation>
        <location evidence="1 7">Cell membrane</location>
        <topology evidence="1 7">Multi-pass membrane protein</topology>
    </subcellularLocation>
</comment>
<dbReference type="Proteomes" id="UP000298050">
    <property type="component" value="Unassembled WGS sequence"/>
</dbReference>
<keyword evidence="4 7" id="KW-0812">Transmembrane</keyword>
<evidence type="ECO:0000256" key="7">
    <source>
        <dbReference type="HAMAP-Rule" id="MF_00672"/>
    </source>
</evidence>
<evidence type="ECO:0000313" key="9">
    <source>
        <dbReference type="Proteomes" id="UP000298050"/>
    </source>
</evidence>
<dbReference type="HAMAP" id="MF_00672">
    <property type="entry name" value="UPF0761"/>
    <property type="match status" value="1"/>
</dbReference>
<dbReference type="InterPro" id="IPR017039">
    <property type="entry name" value="Virul_fac_BrkB"/>
</dbReference>
<keyword evidence="3" id="KW-0997">Cell inner membrane</keyword>
<evidence type="ECO:0000256" key="5">
    <source>
        <dbReference type="ARBA" id="ARBA00022989"/>
    </source>
</evidence>
<evidence type="ECO:0000256" key="6">
    <source>
        <dbReference type="ARBA" id="ARBA00023136"/>
    </source>
</evidence>
<accession>A0A4Z0LXU4</accession>
<dbReference type="Pfam" id="PF03631">
    <property type="entry name" value="Virul_fac_BrkB"/>
    <property type="match status" value="1"/>
</dbReference>
<feature type="transmembrane region" description="Helical" evidence="7">
    <location>
        <begin position="136"/>
        <end position="160"/>
    </location>
</feature>
<comment type="caution">
    <text evidence="8">The sequence shown here is derived from an EMBL/GenBank/DDBJ whole genome shotgun (WGS) entry which is preliminary data.</text>
</comment>
<dbReference type="RefSeq" id="WP_135445497.1">
    <property type="nucleotide sequence ID" value="NZ_SRLE01000011.1"/>
</dbReference>
<keyword evidence="6 7" id="KW-0472">Membrane</keyword>
<feature type="transmembrane region" description="Helical" evidence="7">
    <location>
        <begin position="96"/>
        <end position="115"/>
    </location>
</feature>
<feature type="transmembrane region" description="Helical" evidence="7">
    <location>
        <begin position="31"/>
        <end position="53"/>
    </location>
</feature>
<dbReference type="GO" id="GO:0005886">
    <property type="term" value="C:plasma membrane"/>
    <property type="evidence" value="ECO:0007669"/>
    <property type="project" value="UniProtKB-SubCell"/>
</dbReference>
<dbReference type="InterPro" id="IPR023679">
    <property type="entry name" value="UPF0761_bac"/>
</dbReference>
<comment type="similarity">
    <text evidence="7">Belongs to the UPF0761 family.</text>
</comment>
<sequence length="409" mass="46540">MEQLKPLLYGAWRRLRYFVSRFSADRCSENAAALTYMSLFAMVPLLTVLYTMASAIPTFQGLEQQMQDLLFQHLMPDTSSEVERYLSDFSRQAKNLTGPGILFLVVTAVLMLRNIEKAFNLIWRARENRSPISSFLLYWAVLSLAPVALGLALGISTYLASYSNVLDAYDIFGFKAFFLKLSPILLSAGAFTLLYIAVPNCRVPFKHSLVGGLAAAVGFHIARAAFTDLVVGSSYTFIYGAFAAVPLFLLWIYLSWNIVLMGGILVHSLSAYQDEEQASRPTLLKALDVLYLFWEKQKAGHSVREIEILNGRHVVTRGLDSETWRHLRDILMEKNIITQTDRGHYLLSRDLHTINFWQMKEWINDEQTLAEEPVAAHMDWQANAFQLLRQQRMQQRELLSMTLAELYGA</sequence>
<feature type="transmembrane region" description="Helical" evidence="7">
    <location>
        <begin position="172"/>
        <end position="197"/>
    </location>
</feature>
<name>A0A4Z0LXU4_9GAMM</name>
<evidence type="ECO:0000256" key="4">
    <source>
        <dbReference type="ARBA" id="ARBA00022692"/>
    </source>
</evidence>
<dbReference type="EMBL" id="SRLE01000011">
    <property type="protein sequence ID" value="TGD72060.1"/>
    <property type="molecule type" value="Genomic_DNA"/>
</dbReference>
<evidence type="ECO:0000313" key="8">
    <source>
        <dbReference type="EMBL" id="TGD72060.1"/>
    </source>
</evidence>
<protein>
    <recommendedName>
        <fullName evidence="7">UPF0761 membrane protein E4634_15400</fullName>
    </recommendedName>
</protein>
<proteinExistence type="inferred from homology"/>
<evidence type="ECO:0000256" key="3">
    <source>
        <dbReference type="ARBA" id="ARBA00022519"/>
    </source>
</evidence>
<dbReference type="PANTHER" id="PTHR30213">
    <property type="entry name" value="INNER MEMBRANE PROTEIN YHJD"/>
    <property type="match status" value="1"/>
</dbReference>
<keyword evidence="9" id="KW-1185">Reference proteome</keyword>
<dbReference type="NCBIfam" id="TIGR00765">
    <property type="entry name" value="yihY_not_rbn"/>
    <property type="match status" value="1"/>
</dbReference>
<organism evidence="8 9">
    <name type="scientific">Mangrovimicrobium sediminis</name>
    <dbReference type="NCBI Taxonomy" id="2562682"/>
    <lineage>
        <taxon>Bacteria</taxon>
        <taxon>Pseudomonadati</taxon>
        <taxon>Pseudomonadota</taxon>
        <taxon>Gammaproteobacteria</taxon>
        <taxon>Cellvibrionales</taxon>
        <taxon>Halieaceae</taxon>
        <taxon>Mangrovimicrobium</taxon>
    </lineage>
</organism>
<dbReference type="PANTHER" id="PTHR30213:SF0">
    <property type="entry name" value="UPF0761 MEMBRANE PROTEIN YIHY"/>
    <property type="match status" value="1"/>
</dbReference>